<dbReference type="GO" id="GO:0052621">
    <property type="term" value="F:diguanylate cyclase activity"/>
    <property type="evidence" value="ECO:0007669"/>
    <property type="project" value="UniProtKB-EC"/>
</dbReference>
<dbReference type="Pfam" id="PF00990">
    <property type="entry name" value="GGDEF"/>
    <property type="match status" value="1"/>
</dbReference>
<dbReference type="Gene3D" id="3.30.70.270">
    <property type="match status" value="1"/>
</dbReference>
<dbReference type="RefSeq" id="WP_183331250.1">
    <property type="nucleotide sequence ID" value="NZ_JACHZF010000012.1"/>
</dbReference>
<dbReference type="InterPro" id="IPR050469">
    <property type="entry name" value="Diguanylate_Cyclase"/>
</dbReference>
<evidence type="ECO:0000313" key="5">
    <source>
        <dbReference type="EMBL" id="MBB3331020.1"/>
    </source>
</evidence>
<dbReference type="NCBIfam" id="TIGR00229">
    <property type="entry name" value="sensory_box"/>
    <property type="match status" value="1"/>
</dbReference>
<dbReference type="GO" id="GO:1902201">
    <property type="term" value="P:negative regulation of bacterial-type flagellum-dependent cell motility"/>
    <property type="evidence" value="ECO:0007669"/>
    <property type="project" value="TreeGrafter"/>
</dbReference>
<keyword evidence="3" id="KW-0175">Coiled coil</keyword>
<comment type="caution">
    <text evidence="5">The sequence shown here is derived from an EMBL/GenBank/DDBJ whole genome shotgun (WGS) entry which is preliminary data.</text>
</comment>
<dbReference type="InterPro" id="IPR000160">
    <property type="entry name" value="GGDEF_dom"/>
</dbReference>
<evidence type="ECO:0000313" key="6">
    <source>
        <dbReference type="Proteomes" id="UP000553442"/>
    </source>
</evidence>
<evidence type="ECO:0000256" key="1">
    <source>
        <dbReference type="ARBA" id="ARBA00001946"/>
    </source>
</evidence>
<dbReference type="FunFam" id="3.30.70.270:FF:000001">
    <property type="entry name" value="Diguanylate cyclase domain protein"/>
    <property type="match status" value="1"/>
</dbReference>
<dbReference type="SMART" id="SM00091">
    <property type="entry name" value="PAS"/>
    <property type="match status" value="1"/>
</dbReference>
<protein>
    <recommendedName>
        <fullName evidence="2">diguanylate cyclase</fullName>
        <ecNumber evidence="2">2.7.7.65</ecNumber>
    </recommendedName>
</protein>
<dbReference type="InterPro" id="IPR000014">
    <property type="entry name" value="PAS"/>
</dbReference>
<proteinExistence type="predicted"/>
<dbReference type="GO" id="GO:0005886">
    <property type="term" value="C:plasma membrane"/>
    <property type="evidence" value="ECO:0007669"/>
    <property type="project" value="TreeGrafter"/>
</dbReference>
<dbReference type="InterPro" id="IPR043128">
    <property type="entry name" value="Rev_trsase/Diguanyl_cyclase"/>
</dbReference>
<accession>A0A7W5K305</accession>
<dbReference type="SUPFAM" id="SSF55073">
    <property type="entry name" value="Nucleotide cyclase"/>
    <property type="match status" value="1"/>
</dbReference>
<dbReference type="Pfam" id="PF08448">
    <property type="entry name" value="PAS_4"/>
    <property type="match status" value="1"/>
</dbReference>
<dbReference type="Gene3D" id="3.30.450.20">
    <property type="entry name" value="PAS domain"/>
    <property type="match status" value="1"/>
</dbReference>
<dbReference type="EMBL" id="JACHZF010000012">
    <property type="protein sequence ID" value="MBB3331020.1"/>
    <property type="molecule type" value="Genomic_DNA"/>
</dbReference>
<organism evidence="5 6">
    <name type="scientific">Halomonas campaniensis</name>
    <dbReference type="NCBI Taxonomy" id="213554"/>
    <lineage>
        <taxon>Bacteria</taxon>
        <taxon>Pseudomonadati</taxon>
        <taxon>Pseudomonadota</taxon>
        <taxon>Gammaproteobacteria</taxon>
        <taxon>Oceanospirillales</taxon>
        <taxon>Halomonadaceae</taxon>
        <taxon>Halomonas</taxon>
    </lineage>
</organism>
<dbReference type="CDD" id="cd01949">
    <property type="entry name" value="GGDEF"/>
    <property type="match status" value="1"/>
</dbReference>
<dbReference type="CDD" id="cd00130">
    <property type="entry name" value="PAS"/>
    <property type="match status" value="1"/>
</dbReference>
<dbReference type="InterPro" id="IPR013656">
    <property type="entry name" value="PAS_4"/>
</dbReference>
<dbReference type="InterPro" id="IPR029787">
    <property type="entry name" value="Nucleotide_cyclase"/>
</dbReference>
<dbReference type="GO" id="GO:0043709">
    <property type="term" value="P:cell adhesion involved in single-species biofilm formation"/>
    <property type="evidence" value="ECO:0007669"/>
    <property type="project" value="TreeGrafter"/>
</dbReference>
<evidence type="ECO:0000256" key="2">
    <source>
        <dbReference type="ARBA" id="ARBA00012528"/>
    </source>
</evidence>
<feature type="domain" description="GGDEF" evidence="4">
    <location>
        <begin position="204"/>
        <end position="330"/>
    </location>
</feature>
<dbReference type="NCBIfam" id="TIGR00254">
    <property type="entry name" value="GGDEF"/>
    <property type="match status" value="1"/>
</dbReference>
<evidence type="ECO:0000259" key="4">
    <source>
        <dbReference type="PROSITE" id="PS50887"/>
    </source>
</evidence>
<dbReference type="PROSITE" id="PS50887">
    <property type="entry name" value="GGDEF"/>
    <property type="match status" value="1"/>
</dbReference>
<name>A0A7W5K305_9GAMM</name>
<gene>
    <name evidence="5" type="ORF">BDK63_001899</name>
</gene>
<comment type="cofactor">
    <cofactor evidence="1">
        <name>Mg(2+)</name>
        <dbReference type="ChEBI" id="CHEBI:18420"/>
    </cofactor>
</comment>
<dbReference type="PANTHER" id="PTHR45138">
    <property type="entry name" value="REGULATORY COMPONENTS OF SENSORY TRANSDUCTION SYSTEM"/>
    <property type="match status" value="1"/>
</dbReference>
<dbReference type="AlphaFoldDB" id="A0A7W5K305"/>
<dbReference type="SMART" id="SM00267">
    <property type="entry name" value="GGDEF"/>
    <property type="match status" value="1"/>
</dbReference>
<dbReference type="Proteomes" id="UP000553442">
    <property type="component" value="Unassembled WGS sequence"/>
</dbReference>
<dbReference type="PANTHER" id="PTHR45138:SF24">
    <property type="entry name" value="DIGUANYLATE CYCLASE DGCC-RELATED"/>
    <property type="match status" value="1"/>
</dbReference>
<evidence type="ECO:0000256" key="3">
    <source>
        <dbReference type="SAM" id="Coils"/>
    </source>
</evidence>
<dbReference type="EC" id="2.7.7.65" evidence="2"/>
<sequence length="330" mass="36431">MPIRPQDLAQWWNRAPDGQVVVDEQGVILAVNRCVGEWFGVPAGALVDTPASDLFTPAARLLYLGLVGYRLAERGRVEEVHLELSLPSGQMLPVLCSARRIDYKGARLSLLGLMPIDRKHRLERELLEDREATDRLLAEKGAIIAELQSLQATLEARRQELEALNRRLDHEAMTDALTGLPNRRRFDRVLGGLLAQVDTDALGGGFTLALMDVDHFKAINDRFGHAAGDRVLETLARLLHDTLRGDDLAARVGGEEFVLLMPSTSPEDARRPLERLRTRVQQHQWQGIPVTLSIGLAGHRPGDSAAGLLERADRALYAAKQGGRNRIVVG</sequence>
<reference evidence="5 6" key="1">
    <citation type="submission" date="2020-08" db="EMBL/GenBank/DDBJ databases">
        <title>Genomic Encyclopedia of Archaeal and Bacterial Type Strains, Phase II (KMG-II): from individual species to whole genera.</title>
        <authorList>
            <person name="Goeker M."/>
        </authorList>
    </citation>
    <scope>NUCLEOTIDE SEQUENCE [LARGE SCALE GENOMIC DNA]</scope>
    <source>
        <strain evidence="5 6">5AG</strain>
    </source>
</reference>
<feature type="coiled-coil region" evidence="3">
    <location>
        <begin position="144"/>
        <end position="171"/>
    </location>
</feature>
<dbReference type="SUPFAM" id="SSF55785">
    <property type="entry name" value="PYP-like sensor domain (PAS domain)"/>
    <property type="match status" value="1"/>
</dbReference>
<dbReference type="InterPro" id="IPR035965">
    <property type="entry name" value="PAS-like_dom_sf"/>
</dbReference>
<keyword evidence="6" id="KW-1185">Reference proteome</keyword>